<dbReference type="Proteomes" id="UP000326500">
    <property type="component" value="Unassembled WGS sequence"/>
</dbReference>
<reference evidence="2 3" key="1">
    <citation type="submission" date="2016-10" db="EMBL/GenBank/DDBJ databases">
        <authorList>
            <person name="Varghese N."/>
            <person name="Submissions S."/>
        </authorList>
    </citation>
    <scope>NUCLEOTIDE SEQUENCE [LARGE SCALE GENOMIC DNA]</scope>
    <source>
        <strain evidence="2 3">DSM 2373</strain>
    </source>
</reference>
<name>A0A1G8Y6R2_9EURY</name>
<evidence type="ECO:0000256" key="1">
    <source>
        <dbReference type="SAM" id="Phobius"/>
    </source>
</evidence>
<evidence type="ECO:0000313" key="3">
    <source>
        <dbReference type="Proteomes" id="UP000326500"/>
    </source>
</evidence>
<feature type="transmembrane region" description="Helical" evidence="1">
    <location>
        <begin position="36"/>
        <end position="57"/>
    </location>
</feature>
<keyword evidence="3" id="KW-1185">Reference proteome</keyword>
<dbReference type="EMBL" id="FNFT01000002">
    <property type="protein sequence ID" value="SDJ98528.1"/>
    <property type="molecule type" value="Genomic_DNA"/>
</dbReference>
<keyword evidence="1" id="KW-0812">Transmembrane</keyword>
<accession>A0A1G8Y6R2</accession>
<sequence>MKYHDLILPGVVLVSTCIIIAGALIGAQTFAVPIPFTPYIMVILAALVVIGATMLVLSSRSLEVESPQR</sequence>
<keyword evidence="1" id="KW-0472">Membrane</keyword>
<organism evidence="2 3">
    <name type="scientific">Methanoculleus thermophilus</name>
    <dbReference type="NCBI Taxonomy" id="2200"/>
    <lineage>
        <taxon>Archaea</taxon>
        <taxon>Methanobacteriati</taxon>
        <taxon>Methanobacteriota</taxon>
        <taxon>Stenosarchaea group</taxon>
        <taxon>Methanomicrobia</taxon>
        <taxon>Methanomicrobiales</taxon>
        <taxon>Methanomicrobiaceae</taxon>
        <taxon>Methanoculleus</taxon>
    </lineage>
</organism>
<dbReference type="RefSeq" id="WP_066954768.1">
    <property type="nucleotide sequence ID" value="NZ_BCNX01000004.1"/>
</dbReference>
<dbReference type="STRING" id="2200.GCA_001571405_00402"/>
<gene>
    <name evidence="2" type="ORF">SAMN04488571_102256</name>
</gene>
<keyword evidence="1" id="KW-1133">Transmembrane helix</keyword>
<feature type="transmembrane region" description="Helical" evidence="1">
    <location>
        <begin position="7"/>
        <end position="30"/>
    </location>
</feature>
<dbReference type="AlphaFoldDB" id="A0A1G8Y6R2"/>
<protein>
    <submittedName>
        <fullName evidence="2">Uncharacterized protein</fullName>
    </submittedName>
</protein>
<proteinExistence type="predicted"/>
<evidence type="ECO:0000313" key="2">
    <source>
        <dbReference type="EMBL" id="SDJ98528.1"/>
    </source>
</evidence>